<dbReference type="GeneID" id="41956035"/>
<evidence type="ECO:0000313" key="1">
    <source>
        <dbReference type="Proteomes" id="UP000515153"/>
    </source>
</evidence>
<reference evidence="2" key="3">
    <citation type="submission" date="2025-08" db="UniProtKB">
        <authorList>
            <consortium name="RefSeq"/>
        </authorList>
    </citation>
    <scope>IDENTIFICATION</scope>
    <source>
        <strain evidence="2">NI907</strain>
    </source>
</reference>
<reference evidence="2" key="1">
    <citation type="journal article" date="2019" name="Mol. Biol. Evol.">
        <title>Blast fungal genomes show frequent chromosomal changes, gene gains and losses, and effector gene turnover.</title>
        <authorList>
            <person name="Gomez Luciano L.B."/>
            <person name="Jason Tsai I."/>
            <person name="Chuma I."/>
            <person name="Tosa Y."/>
            <person name="Chen Y.H."/>
            <person name="Li J.Y."/>
            <person name="Li M.Y."/>
            <person name="Jade Lu M.Y."/>
            <person name="Nakayashiki H."/>
            <person name="Li W.H."/>
        </authorList>
    </citation>
    <scope>NUCLEOTIDE SEQUENCE</scope>
    <source>
        <strain evidence="2">NI907</strain>
    </source>
</reference>
<reference evidence="2" key="2">
    <citation type="submission" date="2019-10" db="EMBL/GenBank/DDBJ databases">
        <authorList>
            <consortium name="NCBI Genome Project"/>
        </authorList>
    </citation>
    <scope>NUCLEOTIDE SEQUENCE</scope>
    <source>
        <strain evidence="2">NI907</strain>
    </source>
</reference>
<accession>A0A6P8BGQ5</accession>
<gene>
    <name evidence="2" type="ORF">PgNI_01044</name>
</gene>
<organism evidence="1 2">
    <name type="scientific">Pyricularia grisea</name>
    <name type="common">Crabgrass-specific blast fungus</name>
    <name type="synonym">Magnaporthe grisea</name>
    <dbReference type="NCBI Taxonomy" id="148305"/>
    <lineage>
        <taxon>Eukaryota</taxon>
        <taxon>Fungi</taxon>
        <taxon>Dikarya</taxon>
        <taxon>Ascomycota</taxon>
        <taxon>Pezizomycotina</taxon>
        <taxon>Sordariomycetes</taxon>
        <taxon>Sordariomycetidae</taxon>
        <taxon>Magnaporthales</taxon>
        <taxon>Pyriculariaceae</taxon>
        <taxon>Pyricularia</taxon>
    </lineage>
</organism>
<proteinExistence type="predicted"/>
<dbReference type="AlphaFoldDB" id="A0A6P8BGQ5"/>
<dbReference type="KEGG" id="pgri:PgNI_01044"/>
<dbReference type="RefSeq" id="XP_030986322.1">
    <property type="nucleotide sequence ID" value="XM_031121121.1"/>
</dbReference>
<keyword evidence="1" id="KW-1185">Reference proteome</keyword>
<name>A0A6P8BGQ5_PYRGI</name>
<protein>
    <submittedName>
        <fullName evidence="2">Uncharacterized protein</fullName>
    </submittedName>
</protein>
<sequence>MQFSRRRRIGGGEVHLTTERKGWWGGARNGERPLATVEDARRLPPAPLALRTGSALTGLTRGERTGSRIFQWPNPDSEASEEL</sequence>
<dbReference type="Proteomes" id="UP000515153">
    <property type="component" value="Unplaced"/>
</dbReference>
<evidence type="ECO:0000313" key="2">
    <source>
        <dbReference type="RefSeq" id="XP_030986322.1"/>
    </source>
</evidence>